<accession>A0ABT5CBV5</accession>
<keyword evidence="2" id="KW-1185">Reference proteome</keyword>
<sequence>MGTTVVQRDFEESGDWLKKGRARLPVHRVSGFGLGAEVDLIARGYRPGFGPSVFCVAKRWPA</sequence>
<evidence type="ECO:0000313" key="1">
    <source>
        <dbReference type="EMBL" id="MDC0683908.1"/>
    </source>
</evidence>
<dbReference type="Proteomes" id="UP001217485">
    <property type="component" value="Unassembled WGS sequence"/>
</dbReference>
<proteinExistence type="predicted"/>
<protein>
    <submittedName>
        <fullName evidence="1">Uncharacterized protein</fullName>
    </submittedName>
</protein>
<gene>
    <name evidence="1" type="ORF">POL72_39655</name>
</gene>
<evidence type="ECO:0000313" key="2">
    <source>
        <dbReference type="Proteomes" id="UP001217485"/>
    </source>
</evidence>
<reference evidence="1 2" key="1">
    <citation type="submission" date="2023-01" db="EMBL/GenBank/DDBJ databases">
        <title>Minimal conservation of predation-associated metabolite biosynthetic gene clusters underscores biosynthetic potential of Myxococcota including descriptions for ten novel species: Archangium lansinium sp. nov., Myxococcus landrumus sp. nov., Nannocystis bai.</title>
        <authorList>
            <person name="Ahearne A."/>
            <person name="Stevens C."/>
            <person name="Dowd S."/>
        </authorList>
    </citation>
    <scope>NUCLEOTIDE SEQUENCE [LARGE SCALE GENOMIC DNA]</scope>
    <source>
        <strain evidence="1 2">WIWO2</strain>
    </source>
</reference>
<organism evidence="1 2">
    <name type="scientific">Sorangium atrum</name>
    <dbReference type="NCBI Taxonomy" id="2995308"/>
    <lineage>
        <taxon>Bacteria</taxon>
        <taxon>Pseudomonadati</taxon>
        <taxon>Myxococcota</taxon>
        <taxon>Polyangia</taxon>
        <taxon>Polyangiales</taxon>
        <taxon>Polyangiaceae</taxon>
        <taxon>Sorangium</taxon>
    </lineage>
</organism>
<dbReference type="RefSeq" id="WP_272102058.1">
    <property type="nucleotide sequence ID" value="NZ_JAQNDK010000005.1"/>
</dbReference>
<comment type="caution">
    <text evidence="1">The sequence shown here is derived from an EMBL/GenBank/DDBJ whole genome shotgun (WGS) entry which is preliminary data.</text>
</comment>
<dbReference type="EMBL" id="JAQNDK010000005">
    <property type="protein sequence ID" value="MDC0683908.1"/>
    <property type="molecule type" value="Genomic_DNA"/>
</dbReference>
<name>A0ABT5CBV5_9BACT</name>